<proteinExistence type="predicted"/>
<name>A0A9P1R9D8_PSEAI</name>
<comment type="caution">
    <text evidence="1">The sequence shown here is derived from an EMBL/GenBank/DDBJ whole genome shotgun (WGS) entry which is preliminary data.</text>
</comment>
<organism evidence="1 2">
    <name type="scientific">Pseudomonas aeruginosa</name>
    <dbReference type="NCBI Taxonomy" id="287"/>
    <lineage>
        <taxon>Bacteria</taxon>
        <taxon>Pseudomonadati</taxon>
        <taxon>Pseudomonadota</taxon>
        <taxon>Gammaproteobacteria</taxon>
        <taxon>Pseudomonadales</taxon>
        <taxon>Pseudomonadaceae</taxon>
        <taxon>Pseudomonas</taxon>
    </lineage>
</organism>
<sequence>MRGAQSFELKPIDRDLLDRLPETLDRLSLSRVEGTRRQPESGYRYRATLVVREFGMRFDLVVMPAAGGQLSARLTIEELIAAGEFHGSRNTAGPAGVSQAFQEKAIALSGPEQISEQLYDLTPSASFTPF</sequence>
<dbReference type="EMBL" id="CVVU01000245">
    <property type="protein sequence ID" value="CRP79899.1"/>
    <property type="molecule type" value="Genomic_DNA"/>
</dbReference>
<reference evidence="2" key="1">
    <citation type="submission" date="2015-06" db="EMBL/GenBank/DDBJ databases">
        <authorList>
            <person name="Radhakrishnan Rajesh"/>
            <person name="Underwood Anthony"/>
            <person name="Al-Shahib Ali"/>
        </authorList>
    </citation>
    <scope>NUCLEOTIDE SEQUENCE [LARGE SCALE GENOMIC DNA]</scope>
    <source>
        <strain evidence="2">P19_London_7_VIM_2_05_10</strain>
    </source>
</reference>
<evidence type="ECO:0000313" key="2">
    <source>
        <dbReference type="Proteomes" id="UP000045039"/>
    </source>
</evidence>
<accession>A0A9P1R9D8</accession>
<dbReference type="Proteomes" id="UP000045039">
    <property type="component" value="Unassembled WGS sequence"/>
</dbReference>
<protein>
    <submittedName>
        <fullName evidence="1">Uncharacterized protein</fullName>
    </submittedName>
</protein>
<dbReference type="AlphaFoldDB" id="A0A9P1R9D8"/>
<evidence type="ECO:0000313" key="1">
    <source>
        <dbReference type="EMBL" id="CRP79899.1"/>
    </source>
</evidence>
<gene>
    <name evidence="1" type="ORF">PAERUG_P19_London_7_VIM_2_05_10_05581</name>
</gene>